<dbReference type="EMBL" id="VJZD01000296">
    <property type="protein sequence ID" value="MPY37286.1"/>
    <property type="molecule type" value="Genomic_DNA"/>
</dbReference>
<proteinExistence type="predicted"/>
<feature type="region of interest" description="Disordered" evidence="1">
    <location>
        <begin position="31"/>
        <end position="96"/>
    </location>
</feature>
<gene>
    <name evidence="3" type="ORF">FNH09_40595</name>
</gene>
<dbReference type="Proteomes" id="UP000325849">
    <property type="component" value="Unassembled WGS sequence"/>
</dbReference>
<dbReference type="RefSeq" id="WP_152894882.1">
    <property type="nucleotide sequence ID" value="NZ_VJZD01000296.1"/>
</dbReference>
<evidence type="ECO:0000256" key="1">
    <source>
        <dbReference type="SAM" id="MobiDB-lite"/>
    </source>
</evidence>
<sequence>MRARMPLAAHVTLPLALVATLAGCSATDITTTAPGAEPSSAPATARAKPLSETELRALTLEDSELPEARPGGISVQGHSDPSDYPSFKPASDPDCQSVHDISNATTASAVVTQVINWRNGIYGGGATLASYDDGEAEQLFAKLKRALNSCHTYQGDGWTGTYTSTMQTQKAPKAGDEAVQFREYAPTEQGRRDQLFVIVRTGNVIATYESLDIGRTSTFPTEPITRQAERLRDAQSK</sequence>
<keyword evidence="4" id="KW-1185">Reference proteome</keyword>
<comment type="caution">
    <text evidence="3">The sequence shown here is derived from an EMBL/GenBank/DDBJ whole genome shotgun (WGS) entry which is preliminary data.</text>
</comment>
<evidence type="ECO:0000313" key="3">
    <source>
        <dbReference type="EMBL" id="MPY37286.1"/>
    </source>
</evidence>
<evidence type="ECO:0000313" key="4">
    <source>
        <dbReference type="Proteomes" id="UP000325849"/>
    </source>
</evidence>
<dbReference type="AlphaFoldDB" id="A0A5N8VRJ9"/>
<keyword evidence="2" id="KW-0732">Signal</keyword>
<protein>
    <recommendedName>
        <fullName evidence="5">Sensor domain-containing protein</fullName>
    </recommendedName>
</protein>
<reference evidence="3 4" key="1">
    <citation type="submission" date="2019-07" db="EMBL/GenBank/DDBJ databases">
        <title>New species of Amycolatopsis and Streptomyces.</title>
        <authorList>
            <person name="Duangmal K."/>
            <person name="Teo W.F.A."/>
            <person name="Lipun K."/>
        </authorList>
    </citation>
    <scope>NUCLEOTIDE SEQUENCE [LARGE SCALE GENOMIC DNA]</scope>
    <source>
        <strain evidence="3 4">NBRC 109810</strain>
    </source>
</reference>
<organism evidence="3 4">
    <name type="scientific">Streptomyces adustus</name>
    <dbReference type="NCBI Taxonomy" id="1609272"/>
    <lineage>
        <taxon>Bacteria</taxon>
        <taxon>Bacillati</taxon>
        <taxon>Actinomycetota</taxon>
        <taxon>Actinomycetes</taxon>
        <taxon>Kitasatosporales</taxon>
        <taxon>Streptomycetaceae</taxon>
        <taxon>Streptomyces</taxon>
    </lineage>
</organism>
<feature type="signal peptide" evidence="2">
    <location>
        <begin position="1"/>
        <end position="26"/>
    </location>
</feature>
<evidence type="ECO:0000256" key="2">
    <source>
        <dbReference type="SAM" id="SignalP"/>
    </source>
</evidence>
<dbReference type="OrthoDB" id="4324101at2"/>
<name>A0A5N8VRJ9_9ACTN</name>
<dbReference type="PROSITE" id="PS51257">
    <property type="entry name" value="PROKAR_LIPOPROTEIN"/>
    <property type="match status" value="1"/>
</dbReference>
<accession>A0A5N8VRJ9</accession>
<feature type="chain" id="PRO_5039094601" description="Sensor domain-containing protein" evidence="2">
    <location>
        <begin position="27"/>
        <end position="237"/>
    </location>
</feature>
<evidence type="ECO:0008006" key="5">
    <source>
        <dbReference type="Google" id="ProtNLM"/>
    </source>
</evidence>